<evidence type="ECO:0000313" key="4">
    <source>
        <dbReference type="Proteomes" id="UP000041254"/>
    </source>
</evidence>
<reference evidence="3 4" key="1">
    <citation type="submission" date="2014-11" db="EMBL/GenBank/DDBJ databases">
        <authorList>
            <person name="Zhu J."/>
            <person name="Qi W."/>
            <person name="Song R."/>
        </authorList>
    </citation>
    <scope>NUCLEOTIDE SEQUENCE [LARGE SCALE GENOMIC DNA]</scope>
</reference>
<feature type="transmembrane region" description="Helical" evidence="2">
    <location>
        <begin position="56"/>
        <end position="79"/>
    </location>
</feature>
<dbReference type="Proteomes" id="UP000041254">
    <property type="component" value="Unassembled WGS sequence"/>
</dbReference>
<feature type="transmembrane region" description="Helical" evidence="2">
    <location>
        <begin position="339"/>
        <end position="361"/>
    </location>
</feature>
<dbReference type="VEuPathDB" id="CryptoDB:Vbra_21055"/>
<keyword evidence="2" id="KW-0472">Membrane</keyword>
<organism evidence="3 4">
    <name type="scientific">Vitrella brassicaformis (strain CCMP3155)</name>
    <dbReference type="NCBI Taxonomy" id="1169540"/>
    <lineage>
        <taxon>Eukaryota</taxon>
        <taxon>Sar</taxon>
        <taxon>Alveolata</taxon>
        <taxon>Colpodellida</taxon>
        <taxon>Vitrellaceae</taxon>
        <taxon>Vitrella</taxon>
    </lineage>
</organism>
<feature type="transmembrane region" description="Helical" evidence="2">
    <location>
        <begin position="393"/>
        <end position="410"/>
    </location>
</feature>
<dbReference type="EMBL" id="CDMY01000336">
    <property type="protein sequence ID" value="CEM03207.1"/>
    <property type="molecule type" value="Genomic_DNA"/>
</dbReference>
<dbReference type="InParanoid" id="A0A0G4EW78"/>
<evidence type="ECO:0000313" key="3">
    <source>
        <dbReference type="EMBL" id="CEM03207.1"/>
    </source>
</evidence>
<keyword evidence="4" id="KW-1185">Reference proteome</keyword>
<gene>
    <name evidence="3" type="ORF">Vbra_21055</name>
</gene>
<protein>
    <submittedName>
        <fullName evidence="3">Uncharacterized protein</fullName>
    </submittedName>
</protein>
<keyword evidence="2" id="KW-0812">Transmembrane</keyword>
<keyword evidence="2" id="KW-1133">Transmembrane helix</keyword>
<evidence type="ECO:0000256" key="2">
    <source>
        <dbReference type="SAM" id="Phobius"/>
    </source>
</evidence>
<feature type="region of interest" description="Disordered" evidence="1">
    <location>
        <begin position="474"/>
        <end position="516"/>
    </location>
</feature>
<feature type="compositionally biased region" description="Polar residues" evidence="1">
    <location>
        <begin position="507"/>
        <end position="516"/>
    </location>
</feature>
<name>A0A0G4EW78_VITBC</name>
<feature type="transmembrane region" description="Helical" evidence="2">
    <location>
        <begin position="153"/>
        <end position="175"/>
    </location>
</feature>
<feature type="transmembrane region" description="Helical" evidence="2">
    <location>
        <begin position="302"/>
        <end position="324"/>
    </location>
</feature>
<sequence length="516" mass="56825">MITRRPPQQGRPVLAVVVRAAELFTKAVAFAAWLGWYQYLKAKLRRDFDECDKGCTATYVAAAVATVLSVLVVYSLVYAHKVLLEALQRRTRDSEVRTVSPSDKSPLLTVRVFSKTVDLISDTLPFLFVEFWYDVINDNRPDYDHQTDDNQLYWAWHWIFFIVFSAVAAFTLGILGTLTPNEPTIKQAAFKKAGKSVTAAFAWFCAMALYAAFLSLLEKVHTEGDGDLKLSELNWIVFAAGTALALSLLAPAPSEKRIDILQHPENEGEAETSEAAEQSVIEAIGGFVMSAGRDVLGLHFQLVAKAAVYTAALAFSSAVTLSIFEGSDYGGLDDIRRKLIVRAVLSTIFGAIFIVLLQFILGTTKRPPQAAAAGGVTVDTEGAVAEVQRIRRAILGEILTIITTGIGFITGDAWVEAFRFRKEMEDEDEWLVFAVVMTIAAVVSEFLWAQYVLGAVQGLFREMRSRWDGYAHGRREQTEMAETAPQVIGSGDDVKPPSYGDDPNQPPTYTSDPVLL</sequence>
<accession>A0A0G4EW78</accession>
<feature type="transmembrane region" description="Helical" evidence="2">
    <location>
        <begin position="430"/>
        <end position="456"/>
    </location>
</feature>
<proteinExistence type="predicted"/>
<feature type="transmembrane region" description="Helical" evidence="2">
    <location>
        <begin position="196"/>
        <end position="213"/>
    </location>
</feature>
<feature type="transmembrane region" description="Helical" evidence="2">
    <location>
        <begin position="233"/>
        <end position="252"/>
    </location>
</feature>
<feature type="transmembrane region" description="Helical" evidence="2">
    <location>
        <begin position="12"/>
        <end position="36"/>
    </location>
</feature>
<evidence type="ECO:0000256" key="1">
    <source>
        <dbReference type="SAM" id="MobiDB-lite"/>
    </source>
</evidence>
<dbReference type="AlphaFoldDB" id="A0A0G4EW78"/>